<dbReference type="GO" id="GO:0005829">
    <property type="term" value="C:cytosol"/>
    <property type="evidence" value="ECO:0000318"/>
    <property type="project" value="GO_Central"/>
</dbReference>
<dbReference type="Gene3D" id="1.10.630.10">
    <property type="entry name" value="Cytochrome P450"/>
    <property type="match status" value="1"/>
</dbReference>
<dbReference type="InterPro" id="IPR023173">
    <property type="entry name" value="NADPH_Cyt_P450_Rdtase_alpha"/>
</dbReference>
<evidence type="ECO:0000259" key="14">
    <source>
        <dbReference type="PROSITE" id="PS51384"/>
    </source>
</evidence>
<reference evidence="15 16" key="1">
    <citation type="journal article" date="2014" name="Nat. Commun.">
        <title>Klebsormidium flaccidum genome reveals primary factors for plant terrestrial adaptation.</title>
        <authorList>
            <person name="Hori K."/>
            <person name="Maruyama F."/>
            <person name="Fujisawa T."/>
            <person name="Togashi T."/>
            <person name="Yamamoto N."/>
            <person name="Seo M."/>
            <person name="Sato S."/>
            <person name="Yamada T."/>
            <person name="Mori H."/>
            <person name="Tajima N."/>
            <person name="Moriyama T."/>
            <person name="Ikeuchi M."/>
            <person name="Watanabe M."/>
            <person name="Wada H."/>
            <person name="Kobayashi K."/>
            <person name="Saito M."/>
            <person name="Masuda T."/>
            <person name="Sasaki-Sekimoto Y."/>
            <person name="Mashiguchi K."/>
            <person name="Awai K."/>
            <person name="Shimojima M."/>
            <person name="Masuda S."/>
            <person name="Iwai M."/>
            <person name="Nobusawa T."/>
            <person name="Narise T."/>
            <person name="Kondo S."/>
            <person name="Saito H."/>
            <person name="Sato R."/>
            <person name="Murakawa M."/>
            <person name="Ihara Y."/>
            <person name="Oshima-Yamada Y."/>
            <person name="Ohtaka K."/>
            <person name="Satoh M."/>
            <person name="Sonobe K."/>
            <person name="Ishii M."/>
            <person name="Ohtani R."/>
            <person name="Kanamori-Sato M."/>
            <person name="Honoki R."/>
            <person name="Miyazaki D."/>
            <person name="Mochizuki H."/>
            <person name="Umetsu J."/>
            <person name="Higashi K."/>
            <person name="Shibata D."/>
            <person name="Kamiya Y."/>
            <person name="Sato N."/>
            <person name="Nakamura Y."/>
            <person name="Tabata S."/>
            <person name="Ida S."/>
            <person name="Kurokawa K."/>
            <person name="Ohta H."/>
        </authorList>
    </citation>
    <scope>NUCLEOTIDE SEQUENCE [LARGE SCALE GENOMIC DNA]</scope>
    <source>
        <strain evidence="15 16">NIES-2285</strain>
    </source>
</reference>
<dbReference type="InterPro" id="IPR039261">
    <property type="entry name" value="FNR_nucleotide-bd"/>
</dbReference>
<organism evidence="15 16">
    <name type="scientific">Klebsormidium nitens</name>
    <name type="common">Green alga</name>
    <name type="synonym">Ulothrix nitens</name>
    <dbReference type="NCBI Taxonomy" id="105231"/>
    <lineage>
        <taxon>Eukaryota</taxon>
        <taxon>Viridiplantae</taxon>
        <taxon>Streptophyta</taxon>
        <taxon>Klebsormidiophyceae</taxon>
        <taxon>Klebsormidiales</taxon>
        <taxon>Klebsormidiaceae</taxon>
        <taxon>Klebsormidium</taxon>
    </lineage>
</organism>
<accession>A0A1Y1I675</accession>
<dbReference type="EC" id="1.6.2.4" evidence="9"/>
<dbReference type="GO" id="GO:0016705">
    <property type="term" value="F:oxidoreductase activity, acting on paired donors, with incorporation or reduction of molecular oxygen"/>
    <property type="evidence" value="ECO:0007669"/>
    <property type="project" value="InterPro"/>
</dbReference>
<evidence type="ECO:0000256" key="2">
    <source>
        <dbReference type="ARBA" id="ARBA00001974"/>
    </source>
</evidence>
<keyword evidence="16" id="KW-1185">Reference proteome</keyword>
<proteinExistence type="inferred from homology"/>
<comment type="cofactor">
    <cofactor evidence="1">
        <name>FMN</name>
        <dbReference type="ChEBI" id="CHEBI:58210"/>
    </cofactor>
</comment>
<keyword evidence="7" id="KW-0521">NADP</keyword>
<evidence type="ECO:0000256" key="8">
    <source>
        <dbReference type="ARBA" id="ARBA00023002"/>
    </source>
</evidence>
<dbReference type="InterPro" id="IPR001709">
    <property type="entry name" value="Flavoprot_Pyr_Nucl_cyt_Rdtase"/>
</dbReference>
<evidence type="ECO:0000313" key="16">
    <source>
        <dbReference type="Proteomes" id="UP000054558"/>
    </source>
</evidence>
<evidence type="ECO:0000256" key="5">
    <source>
        <dbReference type="ARBA" id="ARBA00022643"/>
    </source>
</evidence>
<dbReference type="InterPro" id="IPR003097">
    <property type="entry name" value="CysJ-like_FAD-binding"/>
</dbReference>
<gene>
    <name evidence="15" type="ORF">KFL_002120130</name>
</gene>
<feature type="transmembrane region" description="Helical" evidence="12">
    <location>
        <begin position="25"/>
        <end position="44"/>
    </location>
</feature>
<dbReference type="PROSITE" id="PS50902">
    <property type="entry name" value="FLAVODOXIN_LIKE"/>
    <property type="match status" value="1"/>
</dbReference>
<dbReference type="Gene3D" id="1.20.990.10">
    <property type="entry name" value="NADPH-cytochrome p450 Reductase, Chain A, domain 3"/>
    <property type="match status" value="1"/>
</dbReference>
<evidence type="ECO:0000313" key="15">
    <source>
        <dbReference type="EMBL" id="GAQ84919.1"/>
    </source>
</evidence>
<name>A0A1Y1I675_KLENI</name>
<dbReference type="SUPFAM" id="SSF63380">
    <property type="entry name" value="Riboflavin synthase domain-like"/>
    <property type="match status" value="1"/>
</dbReference>
<evidence type="ECO:0000256" key="4">
    <source>
        <dbReference type="ARBA" id="ARBA00022630"/>
    </source>
</evidence>
<dbReference type="GO" id="GO:0003958">
    <property type="term" value="F:NADPH-hemoprotein reductase activity"/>
    <property type="evidence" value="ECO:0000318"/>
    <property type="project" value="GO_Central"/>
</dbReference>
<dbReference type="PANTHER" id="PTHR19384">
    <property type="entry name" value="NITRIC OXIDE SYNTHASE-RELATED"/>
    <property type="match status" value="1"/>
</dbReference>
<dbReference type="InterPro" id="IPR001094">
    <property type="entry name" value="Flavdoxin-like"/>
</dbReference>
<evidence type="ECO:0000256" key="10">
    <source>
        <dbReference type="ARBA" id="ARBA00049342"/>
    </source>
</evidence>
<evidence type="ECO:0000256" key="6">
    <source>
        <dbReference type="ARBA" id="ARBA00022827"/>
    </source>
</evidence>
<dbReference type="EMBL" id="DF237161">
    <property type="protein sequence ID" value="GAQ84919.1"/>
    <property type="molecule type" value="Genomic_DNA"/>
</dbReference>
<feature type="transmembrane region" description="Helical" evidence="12">
    <location>
        <begin position="64"/>
        <end position="85"/>
    </location>
</feature>
<evidence type="ECO:0000259" key="13">
    <source>
        <dbReference type="PROSITE" id="PS50902"/>
    </source>
</evidence>
<comment type="similarity">
    <text evidence="3">In the N-terminal section; belongs to the cytochrome P450 family.</text>
</comment>
<dbReference type="InterPro" id="IPR017938">
    <property type="entry name" value="Riboflavin_synthase-like_b-brl"/>
</dbReference>
<dbReference type="SUPFAM" id="SSF52343">
    <property type="entry name" value="Ferredoxin reductase-like, C-terminal NADP-linked domain"/>
    <property type="match status" value="1"/>
</dbReference>
<keyword evidence="8" id="KW-0560">Oxidoreductase</keyword>
<dbReference type="InterPro" id="IPR001433">
    <property type="entry name" value="OxRdtase_FAD/NAD-bd"/>
</dbReference>
<dbReference type="PRINTS" id="PR00371">
    <property type="entry name" value="FPNCR"/>
</dbReference>
<protein>
    <recommendedName>
        <fullName evidence="9">NADPH--hemoprotein reductase</fullName>
        <ecNumber evidence="9">1.6.2.4</ecNumber>
    </recommendedName>
</protein>
<dbReference type="PRINTS" id="PR00369">
    <property type="entry name" value="FLAVODOXIN"/>
</dbReference>
<evidence type="ECO:0000256" key="12">
    <source>
        <dbReference type="SAM" id="Phobius"/>
    </source>
</evidence>
<dbReference type="SUPFAM" id="SSF48264">
    <property type="entry name" value="Cytochrome P450"/>
    <property type="match status" value="1"/>
</dbReference>
<dbReference type="SUPFAM" id="SSF52218">
    <property type="entry name" value="Flavoproteins"/>
    <property type="match status" value="1"/>
</dbReference>
<dbReference type="Pfam" id="PF00175">
    <property type="entry name" value="NAD_binding_1"/>
    <property type="match status" value="1"/>
</dbReference>
<feature type="domain" description="Flavodoxin-like" evidence="13">
    <location>
        <begin position="617"/>
        <end position="763"/>
    </location>
</feature>
<keyword evidence="12" id="KW-0812">Transmembrane</keyword>
<feature type="compositionally biased region" description="Basic and acidic residues" evidence="11">
    <location>
        <begin position="812"/>
        <end position="824"/>
    </location>
</feature>
<dbReference type="PROSITE" id="PS51384">
    <property type="entry name" value="FAD_FR"/>
    <property type="match status" value="1"/>
</dbReference>
<dbReference type="Gene3D" id="3.40.50.80">
    <property type="entry name" value="Nucleotide-binding domain of ferredoxin-NADP reductase (FNR) module"/>
    <property type="match status" value="1"/>
</dbReference>
<dbReference type="OrthoDB" id="1856718at2759"/>
<keyword evidence="6" id="KW-0274">FAD</keyword>
<keyword evidence="5" id="KW-0288">FMN</keyword>
<evidence type="ECO:0000256" key="11">
    <source>
        <dbReference type="SAM" id="MobiDB-lite"/>
    </source>
</evidence>
<feature type="compositionally biased region" description="Low complexity" evidence="11">
    <location>
        <begin position="791"/>
        <end position="805"/>
    </location>
</feature>
<dbReference type="STRING" id="105231.A0A1Y1I675"/>
<evidence type="ECO:0000256" key="3">
    <source>
        <dbReference type="ARBA" id="ARBA00010018"/>
    </source>
</evidence>
<dbReference type="GO" id="GO:0020037">
    <property type="term" value="F:heme binding"/>
    <property type="evidence" value="ECO:0007669"/>
    <property type="project" value="InterPro"/>
</dbReference>
<dbReference type="Proteomes" id="UP000054558">
    <property type="component" value="Unassembled WGS sequence"/>
</dbReference>
<dbReference type="GO" id="GO:0004497">
    <property type="term" value="F:monooxygenase activity"/>
    <property type="evidence" value="ECO:0007669"/>
    <property type="project" value="InterPro"/>
</dbReference>
<evidence type="ECO:0000256" key="7">
    <source>
        <dbReference type="ARBA" id="ARBA00022857"/>
    </source>
</evidence>
<dbReference type="GO" id="GO:0010181">
    <property type="term" value="F:FMN binding"/>
    <property type="evidence" value="ECO:0000318"/>
    <property type="project" value="GO_Central"/>
</dbReference>
<evidence type="ECO:0000256" key="1">
    <source>
        <dbReference type="ARBA" id="ARBA00001917"/>
    </source>
</evidence>
<feature type="region of interest" description="Disordered" evidence="11">
    <location>
        <begin position="784"/>
        <end position="824"/>
    </location>
</feature>
<dbReference type="InterPro" id="IPR008254">
    <property type="entry name" value="Flavodoxin/NO_synth"/>
</dbReference>
<dbReference type="InterPro" id="IPR029039">
    <property type="entry name" value="Flavoprotein-like_sf"/>
</dbReference>
<dbReference type="Gene3D" id="3.40.50.360">
    <property type="match status" value="1"/>
</dbReference>
<dbReference type="InterPro" id="IPR036396">
    <property type="entry name" value="Cyt_P450_sf"/>
</dbReference>
<keyword evidence="12" id="KW-0472">Membrane</keyword>
<evidence type="ECO:0000256" key="9">
    <source>
        <dbReference type="ARBA" id="ARBA00023797"/>
    </source>
</evidence>
<dbReference type="InterPro" id="IPR001128">
    <property type="entry name" value="Cyt_P450"/>
</dbReference>
<feature type="transmembrane region" description="Helical" evidence="12">
    <location>
        <begin position="92"/>
        <end position="110"/>
    </location>
</feature>
<feature type="domain" description="FAD-binding FR-type" evidence="14">
    <location>
        <begin position="856"/>
        <end position="1099"/>
    </location>
</feature>
<dbReference type="PANTHER" id="PTHR19384:SF17">
    <property type="entry name" value="NADPH--CYTOCHROME P450 REDUCTASE"/>
    <property type="match status" value="1"/>
</dbReference>
<dbReference type="Gene3D" id="2.40.30.10">
    <property type="entry name" value="Translation factors"/>
    <property type="match status" value="1"/>
</dbReference>
<dbReference type="Pfam" id="PF00667">
    <property type="entry name" value="FAD_binding_1"/>
    <property type="match status" value="1"/>
</dbReference>
<dbReference type="Pfam" id="PF00067">
    <property type="entry name" value="p450"/>
    <property type="match status" value="1"/>
</dbReference>
<dbReference type="OMA" id="ASYNGEP"/>
<dbReference type="GO" id="GO:0005506">
    <property type="term" value="F:iron ion binding"/>
    <property type="evidence" value="ECO:0007669"/>
    <property type="project" value="InterPro"/>
</dbReference>
<comment type="cofactor">
    <cofactor evidence="2">
        <name>FAD</name>
        <dbReference type="ChEBI" id="CHEBI:57692"/>
    </cofactor>
</comment>
<dbReference type="CDD" id="cd00302">
    <property type="entry name" value="cytochrome_P450"/>
    <property type="match status" value="1"/>
</dbReference>
<dbReference type="InterPro" id="IPR017927">
    <property type="entry name" value="FAD-bd_FR_type"/>
</dbReference>
<keyword evidence="12" id="KW-1133">Transmembrane helix</keyword>
<sequence>MLNGAAAAMNGTVTMELLSETVERLPLAELAFYPVAFMVLLLSWTTRAATPDPAAMAYKLGLPFLGRLAPSLNMGSLLVFVAVYFGSSMGNWALAWVAVVLAAVTCPKPIEMVLLNAIVKSSLFGSSRKVETFMVDLLRIARELAAKQGQPKDALIDCLKFELPFMLPIYVLIDVHYAHFLHAAPTCEFFATDYKARDWFIGPNLLTAKSPPMKNPEWLMHRALTAAVNVDRNGIESTMGRMVVQGMKILAEMSRDLKKKYGSVIDLCEEFEHIIVTAHLSAMFGQAYTDKFPMISKEVNYTAIKYSSVSNGMQIKVWQPLEGLKFLDGRKKVVDSLLWALEHSDSALLEIIRKAHKEGKITHEELLGTCLLFTYALAPSRTSIFGLSLLANLPHEQDRVAKEVRTTLPDVFDEKTGEFDPKKVDVWMTELDECDNLKRAVRETLRLYPGVPMFIPQMAARDVQIGPWQIPKGALTMSMPFLSQRDGKVHQNPDQFDPTRNLEKGAPLPDGTLTYFPFAMGPRSCQGQFYGELLVRAAMGIALRDHEFEAKGPVPPPAMLGFIHPMTPAWAKIQPPPVEQKKKTEVAKAVPAAAGKPQLSAMNSIKEVPRLSNVDTITVLYASTQGTSRAFADRLARGLQESDLSELADTPAIKVFDAADYSMQQLTRESLVIFVTSTFGHNQPPYSGSNLKAFVNKPDTKLPNLAYAVLALGNSVYPSFCSFGKLFDKRLAEVGAQRLMPVTLCDEIEGQEGAFNAFLEQIADVLYSALGGGDGAPSPVSVLPVTRSSTGKGKPPAGAPAAGPPMVKKHKSADPKRVESAQHHKRFELVELGRGQIARQRPAGPIKEGAPKGTRDHPVELQVIANRCLRPYTSLAQIRNVVVRTPSDGSLTYQPGDLLGVYPVNRLDLVTSLSERLGITDLDTEFELRPLRGKDQLASPLPDKMTYWLALTSYLAIQRVPQPQLLKVLQQYTTDPEEASWLGQLGAGGPKYTEFAMGSHSLLETLYRVPSCKPDVAHLFETLPHLQPRMYSISSSPLYHRGQAHLTIAELIYQSHDASWKRGVCSTFLGTDIMIPSSMADPNCRLLGYVMPNPGFHLPESASTPIVMIGIGSGIAPFRGFWQHRLAMLKDSKNTTQLGDALLYAGFQSKVNSCYLDELEQAQKEGALSKARVVYSREGERKYVTHALTEDRWSLWHEYLSQGAVVYVCGTINAANDVRETILGVMKEAGGMSEEDAEAWLESARDRDQYKEDVFGESTASYSKTRMQARLRSAKVKLRSSFHFLGAKGIAKILESAPPM</sequence>
<comment type="catalytic activity">
    <reaction evidence="10">
        <text>2 oxidized [cytochrome P450] + NADPH = 2 reduced [cytochrome P450] + NADP(+) + H(+)</text>
        <dbReference type="Rhea" id="RHEA:24040"/>
        <dbReference type="Rhea" id="RHEA-COMP:14627"/>
        <dbReference type="Rhea" id="RHEA-COMP:14628"/>
        <dbReference type="ChEBI" id="CHEBI:15378"/>
        <dbReference type="ChEBI" id="CHEBI:55376"/>
        <dbReference type="ChEBI" id="CHEBI:57783"/>
        <dbReference type="ChEBI" id="CHEBI:58349"/>
        <dbReference type="ChEBI" id="CHEBI:60344"/>
        <dbReference type="EC" id="1.6.2.4"/>
    </reaction>
</comment>
<dbReference type="Pfam" id="PF00258">
    <property type="entry name" value="Flavodoxin_1"/>
    <property type="match status" value="1"/>
</dbReference>
<keyword evidence="4" id="KW-0285">Flavoprotein</keyword>
<dbReference type="GO" id="GO:0050660">
    <property type="term" value="F:flavin adenine dinucleotide binding"/>
    <property type="evidence" value="ECO:0000318"/>
    <property type="project" value="GO_Central"/>
</dbReference>